<comment type="caution">
    <text evidence="5">The sequence shown here is derived from an EMBL/GenBank/DDBJ whole genome shotgun (WGS) entry which is preliminary data.</text>
</comment>
<dbReference type="Pfam" id="PF17863">
    <property type="entry name" value="AAA_lid_2"/>
    <property type="match status" value="1"/>
</dbReference>
<name>A0A2N6PEN7_9MICO</name>
<dbReference type="Gene3D" id="1.10.8.80">
    <property type="entry name" value="Magnesium chelatase subunit I, C-Terminal domain"/>
    <property type="match status" value="1"/>
</dbReference>
<dbReference type="EMBL" id="PNFZ01000009">
    <property type="protein sequence ID" value="PMB97128.1"/>
    <property type="molecule type" value="Genomic_DNA"/>
</dbReference>
<dbReference type="GO" id="GO:0005524">
    <property type="term" value="F:ATP binding"/>
    <property type="evidence" value="ECO:0007669"/>
    <property type="project" value="UniProtKB-KW"/>
</dbReference>
<dbReference type="PANTHER" id="PTHR42759:SF1">
    <property type="entry name" value="MAGNESIUM-CHELATASE SUBUNIT CHLD"/>
    <property type="match status" value="1"/>
</dbReference>
<dbReference type="PIRSF" id="PIRSF002849">
    <property type="entry name" value="AAA_ATPase_chaperone_MoxR_prd"/>
    <property type="match status" value="1"/>
</dbReference>
<dbReference type="Gene3D" id="3.40.50.300">
    <property type="entry name" value="P-loop containing nucleotide triphosphate hydrolases"/>
    <property type="match status" value="1"/>
</dbReference>
<dbReference type="InterPro" id="IPR050764">
    <property type="entry name" value="CbbQ/NirQ/NorQ/GpvN"/>
</dbReference>
<feature type="domain" description="AAA+ ATPase" evidence="4">
    <location>
        <begin position="47"/>
        <end position="190"/>
    </location>
</feature>
<dbReference type="GO" id="GO:0016887">
    <property type="term" value="F:ATP hydrolysis activity"/>
    <property type="evidence" value="ECO:0007669"/>
    <property type="project" value="InterPro"/>
</dbReference>
<dbReference type="Pfam" id="PF07726">
    <property type="entry name" value="AAA_3"/>
    <property type="match status" value="1"/>
</dbReference>
<reference evidence="5 6" key="1">
    <citation type="submission" date="2017-09" db="EMBL/GenBank/DDBJ databases">
        <title>Bacterial strain isolated from the female urinary microbiota.</title>
        <authorList>
            <person name="Thomas-White K."/>
            <person name="Kumar N."/>
            <person name="Forster S."/>
            <person name="Putonti C."/>
            <person name="Lawley T."/>
            <person name="Wolfe A.J."/>
        </authorList>
    </citation>
    <scope>NUCLEOTIDE SEQUENCE [LARGE SCALE GENOMIC DNA]</scope>
    <source>
        <strain evidence="5 6">UMB0680</strain>
    </source>
</reference>
<proteinExistence type="inferred from homology"/>
<keyword evidence="6" id="KW-1185">Reference proteome</keyword>
<dbReference type="FunFam" id="3.40.50.300:FF:000640">
    <property type="entry name" value="MoxR family ATPase"/>
    <property type="match status" value="1"/>
</dbReference>
<evidence type="ECO:0000259" key="4">
    <source>
        <dbReference type="SMART" id="SM00382"/>
    </source>
</evidence>
<organism evidence="5 6">
    <name type="scientific">Brevibacterium luteolum</name>
    <dbReference type="NCBI Taxonomy" id="199591"/>
    <lineage>
        <taxon>Bacteria</taxon>
        <taxon>Bacillati</taxon>
        <taxon>Actinomycetota</taxon>
        <taxon>Actinomycetes</taxon>
        <taxon>Micrococcales</taxon>
        <taxon>Brevibacteriaceae</taxon>
        <taxon>Brevibacterium</taxon>
    </lineage>
</organism>
<dbReference type="InterPro" id="IPR027417">
    <property type="entry name" value="P-loop_NTPase"/>
</dbReference>
<keyword evidence="2" id="KW-0067">ATP-binding</keyword>
<protein>
    <submittedName>
        <fullName evidence="5">AAA family ATPase</fullName>
    </submittedName>
</protein>
<dbReference type="PANTHER" id="PTHR42759">
    <property type="entry name" value="MOXR FAMILY PROTEIN"/>
    <property type="match status" value="1"/>
</dbReference>
<dbReference type="RefSeq" id="WP_102162943.1">
    <property type="nucleotide sequence ID" value="NZ_PNFZ01000009.1"/>
</dbReference>
<dbReference type="AlphaFoldDB" id="A0A2N6PEN7"/>
<evidence type="ECO:0000313" key="6">
    <source>
        <dbReference type="Proteomes" id="UP000235703"/>
    </source>
</evidence>
<dbReference type="SUPFAM" id="SSF52540">
    <property type="entry name" value="P-loop containing nucleoside triphosphate hydrolases"/>
    <property type="match status" value="1"/>
</dbReference>
<dbReference type="InterPro" id="IPR041628">
    <property type="entry name" value="ChlI/MoxR_AAA_lid"/>
</dbReference>
<gene>
    <name evidence="5" type="ORF">CJ198_12500</name>
</gene>
<sequence length="332" mass="36522">MAPDERPANTQEITQAQAILSRIQKYLDSLVVGQVRLRETLLLGLLTGGHLLLESVPGLAKTTAAAALADSVEASFNRIQCTPDLLPSDIIGSQIYNSSTGAFETQLGPVHANLVLLDEINRSSAKTQSAMLEAMQEKQTTIGGRTYPLPEPFLVMATQNPIEQEGTYQLPEAQLDRFMLKDLLDYPNPDQEMEILRRLDAGVFDKAAKMPPACSLEDVHMLRGYARSIYIDPAITRYLVEIVTATRSAGRYIGPLAGFIECGASPRASIAFTNASRALAMIRGRNYVIPEDVKDIAHRVLRHRILLNFEAVAEDVKVERIINDLLAAIRTP</sequence>
<comment type="similarity">
    <text evidence="3">Belongs to the MoxR family.</text>
</comment>
<dbReference type="InterPro" id="IPR011703">
    <property type="entry name" value="ATPase_AAA-3"/>
</dbReference>
<dbReference type="InterPro" id="IPR003593">
    <property type="entry name" value="AAA+_ATPase"/>
</dbReference>
<evidence type="ECO:0000313" key="5">
    <source>
        <dbReference type="EMBL" id="PMB97128.1"/>
    </source>
</evidence>
<evidence type="ECO:0000256" key="3">
    <source>
        <dbReference type="ARBA" id="ARBA00061607"/>
    </source>
</evidence>
<keyword evidence="1" id="KW-0547">Nucleotide-binding</keyword>
<evidence type="ECO:0000256" key="1">
    <source>
        <dbReference type="ARBA" id="ARBA00022741"/>
    </source>
</evidence>
<accession>A0A2N6PEN7</accession>
<dbReference type="OrthoDB" id="9808397at2"/>
<dbReference type="Proteomes" id="UP000235703">
    <property type="component" value="Unassembled WGS sequence"/>
</dbReference>
<dbReference type="SMART" id="SM00382">
    <property type="entry name" value="AAA"/>
    <property type="match status" value="1"/>
</dbReference>
<evidence type="ECO:0000256" key="2">
    <source>
        <dbReference type="ARBA" id="ARBA00022840"/>
    </source>
</evidence>